<protein>
    <submittedName>
        <fullName evidence="1">Uncharacterized protein</fullName>
    </submittedName>
</protein>
<sequence>MSDAVDLFVEDARTISVADAADRLGLGGLRRAGTAERIGPCPACGGTDRFGINTSRNVWNCRGGGGGHDAIGMAAHVLGLDVTRRDDFLEACSAVTGQAVPDGQGESEERRQLRLAQLVERRRLAEERADRREAETNAYREGERQKARDKWRQGLPGLPTVDAYLRARLGGHELPPLPFLRGVEREFYWHGEGEGGPVLLHTGVAMVAPFVDPAGLVIGCHLTWLDQHGPKGRPLLVDGGGERLPTKKMRGTKKGGLIPLVGWTMVGGTILPDLARRRLVVGEGIENTVAAAVVEMEGDPELFARSLYAAAGDLGNLAGPADPKSSFTHPSLKRPDKNGKPRAVRVQGHDPKPDQALDDAFQPPAHVDEILLLGDADSEPVATMAAMMRARARLGGKGRAWIAWPPAGKDFADVLCGVSEAA</sequence>
<reference evidence="1" key="1">
    <citation type="submission" date="2022-11" db="EMBL/GenBank/DDBJ databases">
        <title>beta-Carotene-producing bacterium, Jeongeuplla avenae sp. nov., alleviates the salt stress of Arabidopsis seedlings.</title>
        <authorList>
            <person name="Jiang L."/>
            <person name="Lee J."/>
        </authorList>
    </citation>
    <scope>NUCLEOTIDE SEQUENCE</scope>
    <source>
        <strain evidence="1">DY_R2A_6</strain>
    </source>
</reference>
<gene>
    <name evidence="1" type="ORF">OXU80_03500</name>
</gene>
<keyword evidence="2" id="KW-1185">Reference proteome</keyword>
<name>A0ACD4NRJ6_9HYPH</name>
<proteinExistence type="predicted"/>
<evidence type="ECO:0000313" key="2">
    <source>
        <dbReference type="Proteomes" id="UP001163223"/>
    </source>
</evidence>
<evidence type="ECO:0000313" key="1">
    <source>
        <dbReference type="EMBL" id="WAJ29312.1"/>
    </source>
</evidence>
<accession>A0ACD4NRJ6</accession>
<dbReference type="Proteomes" id="UP001163223">
    <property type="component" value="Chromosome"/>
</dbReference>
<organism evidence="1 2">
    <name type="scientific">Antarcticirhabdus aurantiaca</name>
    <dbReference type="NCBI Taxonomy" id="2606717"/>
    <lineage>
        <taxon>Bacteria</taxon>
        <taxon>Pseudomonadati</taxon>
        <taxon>Pseudomonadota</taxon>
        <taxon>Alphaproteobacteria</taxon>
        <taxon>Hyphomicrobiales</taxon>
        <taxon>Aurantimonadaceae</taxon>
        <taxon>Antarcticirhabdus</taxon>
    </lineage>
</organism>
<dbReference type="EMBL" id="CP113520">
    <property type="protein sequence ID" value="WAJ29312.1"/>
    <property type="molecule type" value="Genomic_DNA"/>
</dbReference>